<feature type="chain" id="PRO_5040933025" evidence="1">
    <location>
        <begin position="20"/>
        <end position="130"/>
    </location>
</feature>
<evidence type="ECO:0000256" key="1">
    <source>
        <dbReference type="SAM" id="SignalP"/>
    </source>
</evidence>
<protein>
    <submittedName>
        <fullName evidence="2">BgtTE-56049</fullName>
    </submittedName>
</protein>
<keyword evidence="3" id="KW-1185">Reference proteome</keyword>
<accession>A0A9X9MFM2</accession>
<name>A0A9X9MFM2_BLUGR</name>
<gene>
    <name evidence="2" type="ORF">BGT96224V316_LOCUS3996</name>
</gene>
<feature type="signal peptide" evidence="1">
    <location>
        <begin position="1"/>
        <end position="19"/>
    </location>
</feature>
<keyword evidence="1" id="KW-0732">Signal</keyword>
<evidence type="ECO:0000313" key="3">
    <source>
        <dbReference type="Proteomes" id="UP000324639"/>
    </source>
</evidence>
<dbReference type="Proteomes" id="UP000324639">
    <property type="component" value="Chromosome Bgt_-05"/>
</dbReference>
<organism evidence="2 3">
    <name type="scientific">Blumeria graminis f. sp. tritici</name>
    <dbReference type="NCBI Taxonomy" id="62690"/>
    <lineage>
        <taxon>Eukaryota</taxon>
        <taxon>Fungi</taxon>
        <taxon>Dikarya</taxon>
        <taxon>Ascomycota</taxon>
        <taxon>Pezizomycotina</taxon>
        <taxon>Leotiomycetes</taxon>
        <taxon>Erysiphales</taxon>
        <taxon>Erysiphaceae</taxon>
        <taxon>Blumeria</taxon>
    </lineage>
</organism>
<dbReference type="AlphaFoldDB" id="A0A9X9MFM2"/>
<dbReference type="EMBL" id="LR026988">
    <property type="protein sequence ID" value="VDB83702.1"/>
    <property type="molecule type" value="Genomic_DNA"/>
</dbReference>
<sequence>MLLLTLPDVILICSPLAEFGALRPMQVSTNSNICIGESLYSEIPPPTFSIYVHFKIVLPSRSTLTLLCPVRIPSTSLLLVGDHMDLLSSLSLIVASTSSVSRNCSSLPSFLLYPLCNSSYIFRVIRHRFE</sequence>
<evidence type="ECO:0000313" key="2">
    <source>
        <dbReference type="EMBL" id="VDB83702.1"/>
    </source>
</evidence>
<reference evidence="2 3" key="1">
    <citation type="submission" date="2018-08" db="EMBL/GenBank/DDBJ databases">
        <authorList>
            <person name="Muller C M."/>
        </authorList>
    </citation>
    <scope>NUCLEOTIDE SEQUENCE [LARGE SCALE GENOMIC DNA]</scope>
</reference>
<proteinExistence type="predicted"/>